<comment type="caution">
    <text evidence="2">The sequence shown here is derived from an EMBL/GenBank/DDBJ whole genome shotgun (WGS) entry which is preliminary data.</text>
</comment>
<evidence type="ECO:0000313" key="2">
    <source>
        <dbReference type="EMBL" id="CAF1663453.1"/>
    </source>
</evidence>
<organism evidence="2 4">
    <name type="scientific">Didymodactylos carnosus</name>
    <dbReference type="NCBI Taxonomy" id="1234261"/>
    <lineage>
        <taxon>Eukaryota</taxon>
        <taxon>Metazoa</taxon>
        <taxon>Spiralia</taxon>
        <taxon>Gnathifera</taxon>
        <taxon>Rotifera</taxon>
        <taxon>Eurotatoria</taxon>
        <taxon>Bdelloidea</taxon>
        <taxon>Philodinida</taxon>
        <taxon>Philodinidae</taxon>
        <taxon>Didymodactylos</taxon>
    </lineage>
</organism>
<evidence type="ECO:0000313" key="3">
    <source>
        <dbReference type="EMBL" id="CAF4617113.1"/>
    </source>
</evidence>
<feature type="compositionally biased region" description="Polar residues" evidence="1">
    <location>
        <begin position="29"/>
        <end position="49"/>
    </location>
</feature>
<accession>A0A816FMR0</accession>
<dbReference type="Proteomes" id="UP000663829">
    <property type="component" value="Unassembled WGS sequence"/>
</dbReference>
<evidence type="ECO:0000256" key="1">
    <source>
        <dbReference type="SAM" id="MobiDB-lite"/>
    </source>
</evidence>
<sequence>MTSQVLSALKQASDNVVHITPKSARRTDIAQSTLSHTTKNDDLSSSPSNEFFDTTSQIFVTGSSIKETVSSNPSLGSTTSSGQLTKASETAEKQIEDDRIEAQHVIADYGIDPNEMLHM</sequence>
<reference evidence="2" key="1">
    <citation type="submission" date="2021-02" db="EMBL/GenBank/DDBJ databases">
        <authorList>
            <person name="Nowell W R."/>
        </authorList>
    </citation>
    <scope>NUCLEOTIDE SEQUENCE</scope>
</reference>
<dbReference type="Proteomes" id="UP000681722">
    <property type="component" value="Unassembled WGS sequence"/>
</dbReference>
<proteinExistence type="predicted"/>
<feature type="region of interest" description="Disordered" evidence="1">
    <location>
        <begin position="67"/>
        <end position="99"/>
    </location>
</feature>
<feature type="compositionally biased region" description="Low complexity" evidence="1">
    <location>
        <begin position="70"/>
        <end position="85"/>
    </location>
</feature>
<keyword evidence="4" id="KW-1185">Reference proteome</keyword>
<dbReference type="AlphaFoldDB" id="A0A816FMR0"/>
<feature type="non-terminal residue" evidence="2">
    <location>
        <position position="119"/>
    </location>
</feature>
<protein>
    <submittedName>
        <fullName evidence="2">Uncharacterized protein</fullName>
    </submittedName>
</protein>
<feature type="compositionally biased region" description="Basic and acidic residues" evidence="1">
    <location>
        <begin position="89"/>
        <end position="99"/>
    </location>
</feature>
<dbReference type="EMBL" id="CAJOBC010132282">
    <property type="protein sequence ID" value="CAF4617113.1"/>
    <property type="molecule type" value="Genomic_DNA"/>
</dbReference>
<evidence type="ECO:0000313" key="4">
    <source>
        <dbReference type="Proteomes" id="UP000663829"/>
    </source>
</evidence>
<gene>
    <name evidence="2" type="ORF">GPM918_LOCUS46063</name>
    <name evidence="3" type="ORF">SRO942_LOCUS49408</name>
</gene>
<feature type="region of interest" description="Disordered" evidence="1">
    <location>
        <begin position="20"/>
        <end position="49"/>
    </location>
</feature>
<name>A0A816FMR0_9BILA</name>
<dbReference type="EMBL" id="CAJNOQ010057102">
    <property type="protein sequence ID" value="CAF1663453.1"/>
    <property type="molecule type" value="Genomic_DNA"/>
</dbReference>